<proteinExistence type="predicted"/>
<dbReference type="InterPro" id="IPR001296">
    <property type="entry name" value="Glyco_trans_1"/>
</dbReference>
<reference evidence="3" key="1">
    <citation type="submission" date="2024-01" db="EMBL/GenBank/DDBJ databases">
        <title>Bank of Algae and Cyanobacteria of the Azores (BACA) strain genomes.</title>
        <authorList>
            <person name="Luz R."/>
            <person name="Cordeiro R."/>
            <person name="Fonseca A."/>
            <person name="Goncalves V."/>
        </authorList>
    </citation>
    <scope>NUCLEOTIDE SEQUENCE</scope>
    <source>
        <strain evidence="3">BACA0141</strain>
    </source>
</reference>
<evidence type="ECO:0000259" key="2">
    <source>
        <dbReference type="Pfam" id="PF00534"/>
    </source>
</evidence>
<keyword evidence="1" id="KW-0808">Transferase</keyword>
<dbReference type="SUPFAM" id="SSF53756">
    <property type="entry name" value="UDP-Glycosyltransferase/glycogen phosphorylase"/>
    <property type="match status" value="1"/>
</dbReference>
<dbReference type="CDD" id="cd03809">
    <property type="entry name" value="GT4_MtfB-like"/>
    <property type="match status" value="1"/>
</dbReference>
<dbReference type="Pfam" id="PF00534">
    <property type="entry name" value="Glycos_transf_1"/>
    <property type="match status" value="1"/>
</dbReference>
<sequence>MTSHSLIINGRFLAQPITGVQRYSIELVKALDRLLGLDSSNLHSVGFKSSEDKLPKISIFAPSNIYTELHLKHIPIHKVGYLKGHLWEQIELPFYSRNAALLLNLGNTAPFFKQKQIVVIHDASVFAIPQAYIPLFSAWYQLLYKQLGKVAKQIITISHFSKAELIKYCQIDATKIQVAYLGKEHISAQVADLDFLKQQGIGNQPFCLAVSSPSKHKNFRAVLEAIALLDHPNQIHEAPKFEVIVVGQANPKIFNASAQQQASAPTNEATSRVRYLGAVSDRVLKALYQTASCLIYPSLYEGFGLPPLEAMTCGCPVITSNAASLPEVCGDAVLYCDPHNSYDIANKIKRLMQDNTLQENLRQRGLKQAQAYNWETCAQTLLTEIAKHS</sequence>
<evidence type="ECO:0000313" key="3">
    <source>
        <dbReference type="EMBL" id="MEE3715439.1"/>
    </source>
</evidence>
<dbReference type="GO" id="GO:0016757">
    <property type="term" value="F:glycosyltransferase activity"/>
    <property type="evidence" value="ECO:0007669"/>
    <property type="project" value="InterPro"/>
</dbReference>
<organism evidence="3 4">
    <name type="scientific">Tumidithrix elongata BACA0141</name>
    <dbReference type="NCBI Taxonomy" id="2716417"/>
    <lineage>
        <taxon>Bacteria</taxon>
        <taxon>Bacillati</taxon>
        <taxon>Cyanobacteriota</taxon>
        <taxon>Cyanophyceae</taxon>
        <taxon>Pseudanabaenales</taxon>
        <taxon>Pseudanabaenaceae</taxon>
        <taxon>Tumidithrix</taxon>
        <taxon>Tumidithrix elongata</taxon>
    </lineage>
</organism>
<dbReference type="PANTHER" id="PTHR46401">
    <property type="entry name" value="GLYCOSYLTRANSFERASE WBBK-RELATED"/>
    <property type="match status" value="1"/>
</dbReference>
<name>A0AAW9PVB2_9CYAN</name>
<dbReference type="RefSeq" id="WP_330481861.1">
    <property type="nucleotide sequence ID" value="NZ_JAZBJZ010000003.1"/>
</dbReference>
<keyword evidence="4" id="KW-1185">Reference proteome</keyword>
<dbReference type="GO" id="GO:0009103">
    <property type="term" value="P:lipopolysaccharide biosynthetic process"/>
    <property type="evidence" value="ECO:0007669"/>
    <property type="project" value="TreeGrafter"/>
</dbReference>
<comment type="caution">
    <text evidence="3">The sequence shown here is derived from an EMBL/GenBank/DDBJ whole genome shotgun (WGS) entry which is preliminary data.</text>
</comment>
<dbReference type="AlphaFoldDB" id="A0AAW9PVB2"/>
<dbReference type="PANTHER" id="PTHR46401:SF2">
    <property type="entry name" value="GLYCOSYLTRANSFERASE WBBK-RELATED"/>
    <property type="match status" value="1"/>
</dbReference>
<dbReference type="Proteomes" id="UP001333818">
    <property type="component" value="Unassembled WGS sequence"/>
</dbReference>
<accession>A0AAW9PVB2</accession>
<gene>
    <name evidence="3" type="ORF">V2H45_01620</name>
</gene>
<protein>
    <submittedName>
        <fullName evidence="3">Glycosyltransferase family 1 protein</fullName>
    </submittedName>
</protein>
<dbReference type="Gene3D" id="3.40.50.2000">
    <property type="entry name" value="Glycogen Phosphorylase B"/>
    <property type="match status" value="1"/>
</dbReference>
<feature type="domain" description="Glycosyl transferase family 1" evidence="2">
    <location>
        <begin position="198"/>
        <end position="367"/>
    </location>
</feature>
<evidence type="ECO:0000313" key="4">
    <source>
        <dbReference type="Proteomes" id="UP001333818"/>
    </source>
</evidence>
<dbReference type="EMBL" id="JAZBJZ010000003">
    <property type="protein sequence ID" value="MEE3715439.1"/>
    <property type="molecule type" value="Genomic_DNA"/>
</dbReference>
<evidence type="ECO:0000256" key="1">
    <source>
        <dbReference type="ARBA" id="ARBA00022679"/>
    </source>
</evidence>